<protein>
    <submittedName>
        <fullName evidence="2">Retrovirus-related Pol polyprotein from transposon TNT 1-94</fullName>
    </submittedName>
</protein>
<keyword evidence="4" id="KW-1185">Reference proteome</keyword>
<feature type="domain" description="Reverse transcriptase Ty1/copia-type" evidence="1">
    <location>
        <begin position="11"/>
        <end position="111"/>
    </location>
</feature>
<dbReference type="Proteomes" id="UP000075243">
    <property type="component" value="Chromosome 10"/>
</dbReference>
<evidence type="ECO:0000313" key="3">
    <source>
        <dbReference type="EMBL" id="KYP59910.1"/>
    </source>
</evidence>
<dbReference type="Pfam" id="PF07727">
    <property type="entry name" value="RVT_2"/>
    <property type="match status" value="1"/>
</dbReference>
<gene>
    <name evidence="2" type="ORF">KK1_015334</name>
    <name evidence="3" type="ORF">KK1_015354</name>
</gene>
<dbReference type="EMBL" id="CM003612">
    <property type="protein sequence ID" value="KYP59892.1"/>
    <property type="molecule type" value="Genomic_DNA"/>
</dbReference>
<dbReference type="Gramene" id="C.cajan_14920.t">
    <property type="protein sequence ID" value="C.cajan_14920.t.cds1"/>
    <property type="gene ID" value="C.cajan_14920"/>
</dbReference>
<evidence type="ECO:0000313" key="4">
    <source>
        <dbReference type="Proteomes" id="UP000075243"/>
    </source>
</evidence>
<dbReference type="Gramene" id="C.cajan_14900.t">
    <property type="protein sequence ID" value="C.cajan_14900.t.cds1"/>
    <property type="gene ID" value="C.cajan_14900"/>
</dbReference>
<proteinExistence type="predicted"/>
<dbReference type="AlphaFoldDB" id="A0A151SYN2"/>
<accession>A0A151SYN2</accession>
<sequence>MGEEMESLHKNQTWKLIKLPKGRHVAGCKWIFKRKSGIPGIETVRYKARLVAKGFSQKEGVDYNEIFSLVVRHTSIRVLLAIVACQDLELEQLDVKTAFLHGKLEEDILMK</sequence>
<evidence type="ECO:0000259" key="1">
    <source>
        <dbReference type="Pfam" id="PF07727"/>
    </source>
</evidence>
<dbReference type="OMA" id="MHQPEDF"/>
<evidence type="ECO:0000313" key="2">
    <source>
        <dbReference type="EMBL" id="KYP59892.1"/>
    </source>
</evidence>
<reference evidence="2 4" key="1">
    <citation type="journal article" date="2012" name="Nat. Biotechnol.">
        <title>Draft genome sequence of pigeonpea (Cajanus cajan), an orphan legume crop of resource-poor farmers.</title>
        <authorList>
            <person name="Varshney R.K."/>
            <person name="Chen W."/>
            <person name="Li Y."/>
            <person name="Bharti A.K."/>
            <person name="Saxena R.K."/>
            <person name="Schlueter J.A."/>
            <person name="Donoghue M.T."/>
            <person name="Azam S."/>
            <person name="Fan G."/>
            <person name="Whaley A.M."/>
            <person name="Farmer A.D."/>
            <person name="Sheridan J."/>
            <person name="Iwata A."/>
            <person name="Tuteja R."/>
            <person name="Penmetsa R.V."/>
            <person name="Wu W."/>
            <person name="Upadhyaya H.D."/>
            <person name="Yang S.P."/>
            <person name="Shah T."/>
            <person name="Saxena K.B."/>
            <person name="Michael T."/>
            <person name="McCombie W.R."/>
            <person name="Yang B."/>
            <person name="Zhang G."/>
            <person name="Yang H."/>
            <person name="Wang J."/>
            <person name="Spillane C."/>
            <person name="Cook D.R."/>
            <person name="May G.D."/>
            <person name="Xu X."/>
            <person name="Jackson S.A."/>
        </authorList>
    </citation>
    <scope>NUCLEOTIDE SEQUENCE [LARGE SCALE GENOMIC DNA]</scope>
    <source>
        <strain evidence="4">cv. Asha</strain>
    </source>
</reference>
<organism evidence="2 4">
    <name type="scientific">Cajanus cajan</name>
    <name type="common">Pigeon pea</name>
    <name type="synonym">Cajanus indicus</name>
    <dbReference type="NCBI Taxonomy" id="3821"/>
    <lineage>
        <taxon>Eukaryota</taxon>
        <taxon>Viridiplantae</taxon>
        <taxon>Streptophyta</taxon>
        <taxon>Embryophyta</taxon>
        <taxon>Tracheophyta</taxon>
        <taxon>Spermatophyta</taxon>
        <taxon>Magnoliopsida</taxon>
        <taxon>eudicotyledons</taxon>
        <taxon>Gunneridae</taxon>
        <taxon>Pentapetalae</taxon>
        <taxon>rosids</taxon>
        <taxon>fabids</taxon>
        <taxon>Fabales</taxon>
        <taxon>Fabaceae</taxon>
        <taxon>Papilionoideae</taxon>
        <taxon>50 kb inversion clade</taxon>
        <taxon>NPAAA clade</taxon>
        <taxon>indigoferoid/millettioid clade</taxon>
        <taxon>Phaseoleae</taxon>
        <taxon>Cajanus</taxon>
    </lineage>
</organism>
<dbReference type="EMBL" id="CM003612">
    <property type="protein sequence ID" value="KYP59910.1"/>
    <property type="molecule type" value="Genomic_DNA"/>
</dbReference>
<name>A0A151SYN2_CAJCA</name>
<dbReference type="InterPro" id="IPR013103">
    <property type="entry name" value="RVT_2"/>
</dbReference>